<proteinExistence type="predicted"/>
<accession>A0ABS5ZAK0</accession>
<protein>
    <recommendedName>
        <fullName evidence="4">Alpha/beta hydrolase</fullName>
    </recommendedName>
</protein>
<sequence length="220" mass="24857">MKTRVTSADVEKHDNKHWYYLVYALWVFIFLPSLSFCKSHTLAPCHTTQNNSLFIDSVTFTKLGPDWALMQGVIDSSIVKKVQAILSDESIKLIVMGYVPGSIDDEANRQAGVIIRKSGITLCTTAKSSIISGGVDFFLAGKRRYIHPDSRLGVHSWQGVSGKQGWEFTAEAAEHQGFLAYYQRLGVSEAFYWFTLSFPFETVYWLAPGDIYYWSIAEIM</sequence>
<evidence type="ECO:0008006" key="4">
    <source>
        <dbReference type="Google" id="ProtNLM"/>
    </source>
</evidence>
<keyword evidence="1" id="KW-0812">Transmembrane</keyword>
<feature type="transmembrane region" description="Helical" evidence="1">
    <location>
        <begin position="18"/>
        <end position="36"/>
    </location>
</feature>
<name>A0ABS5ZAK0_9GAMM</name>
<organism evidence="2 3">
    <name type="scientific">Zooshikella harenae</name>
    <dbReference type="NCBI Taxonomy" id="2827238"/>
    <lineage>
        <taxon>Bacteria</taxon>
        <taxon>Pseudomonadati</taxon>
        <taxon>Pseudomonadota</taxon>
        <taxon>Gammaproteobacteria</taxon>
        <taxon>Oceanospirillales</taxon>
        <taxon>Zooshikellaceae</taxon>
        <taxon>Zooshikella</taxon>
    </lineage>
</organism>
<comment type="caution">
    <text evidence="2">The sequence shown here is derived from an EMBL/GenBank/DDBJ whole genome shotgun (WGS) entry which is preliminary data.</text>
</comment>
<dbReference type="InterPro" id="IPR029045">
    <property type="entry name" value="ClpP/crotonase-like_dom_sf"/>
</dbReference>
<evidence type="ECO:0000313" key="3">
    <source>
        <dbReference type="Proteomes" id="UP000690515"/>
    </source>
</evidence>
<gene>
    <name evidence="2" type="ORF">KCG35_08490</name>
</gene>
<dbReference type="EMBL" id="JAGSOY010000014">
    <property type="protein sequence ID" value="MBU2711096.1"/>
    <property type="molecule type" value="Genomic_DNA"/>
</dbReference>
<evidence type="ECO:0000313" key="2">
    <source>
        <dbReference type="EMBL" id="MBU2711096.1"/>
    </source>
</evidence>
<keyword evidence="3" id="KW-1185">Reference proteome</keyword>
<dbReference type="Proteomes" id="UP000690515">
    <property type="component" value="Unassembled WGS sequence"/>
</dbReference>
<dbReference type="SUPFAM" id="SSF52096">
    <property type="entry name" value="ClpP/crotonase"/>
    <property type="match status" value="1"/>
</dbReference>
<keyword evidence="1" id="KW-1133">Transmembrane helix</keyword>
<reference evidence="2 3" key="1">
    <citation type="submission" date="2021-04" db="EMBL/GenBank/DDBJ databases">
        <authorList>
            <person name="Pira H."/>
            <person name="Risdian C."/>
            <person name="Wink J."/>
        </authorList>
    </citation>
    <scope>NUCLEOTIDE SEQUENCE [LARGE SCALE GENOMIC DNA]</scope>
    <source>
        <strain evidence="2 3">WH53</strain>
    </source>
</reference>
<keyword evidence="1" id="KW-0472">Membrane</keyword>
<evidence type="ECO:0000256" key="1">
    <source>
        <dbReference type="SAM" id="Phobius"/>
    </source>
</evidence>
<dbReference type="RefSeq" id="WP_215819260.1">
    <property type="nucleotide sequence ID" value="NZ_JAGSOY010000014.1"/>
</dbReference>